<keyword evidence="3" id="KW-0509">mRNA transport</keyword>
<keyword evidence="4" id="KW-0653">Protein transport</keyword>
<evidence type="ECO:0000256" key="7">
    <source>
        <dbReference type="ARBA" id="ARBA00023242"/>
    </source>
</evidence>
<comment type="caution">
    <text evidence="10">The sequence shown here is derived from an EMBL/GenBank/DDBJ whole genome shotgun (WGS) entry which is preliminary data.</text>
</comment>
<proteinExistence type="predicted"/>
<keyword evidence="7" id="KW-0539">Nucleus</keyword>
<evidence type="ECO:0000256" key="9">
    <source>
        <dbReference type="SAM" id="MobiDB-lite"/>
    </source>
</evidence>
<evidence type="ECO:0000256" key="1">
    <source>
        <dbReference type="ARBA" id="ARBA00004567"/>
    </source>
</evidence>
<dbReference type="OrthoDB" id="341482at2759"/>
<name>A0A9P6W4V3_RHOMI</name>
<dbReference type="GO" id="GO:0000056">
    <property type="term" value="P:ribosomal small subunit export from nucleus"/>
    <property type="evidence" value="ECO:0007669"/>
    <property type="project" value="InterPro"/>
</dbReference>
<evidence type="ECO:0000256" key="6">
    <source>
        <dbReference type="ARBA" id="ARBA00023132"/>
    </source>
</evidence>
<feature type="compositionally biased region" description="Low complexity" evidence="9">
    <location>
        <begin position="31"/>
        <end position="46"/>
    </location>
</feature>
<feature type="compositionally biased region" description="Acidic residues" evidence="9">
    <location>
        <begin position="431"/>
        <end position="440"/>
    </location>
</feature>
<dbReference type="GO" id="GO:0006606">
    <property type="term" value="P:protein import into nucleus"/>
    <property type="evidence" value="ECO:0007669"/>
    <property type="project" value="TreeGrafter"/>
</dbReference>
<dbReference type="GO" id="GO:0006406">
    <property type="term" value="P:mRNA export from nucleus"/>
    <property type="evidence" value="ECO:0007669"/>
    <property type="project" value="TreeGrafter"/>
</dbReference>
<feature type="compositionally biased region" description="Polar residues" evidence="9">
    <location>
        <begin position="47"/>
        <end position="58"/>
    </location>
</feature>
<dbReference type="PANTHER" id="PTHR13257">
    <property type="entry name" value="NUCLEOPORIN NUP84-RELATED"/>
    <property type="match status" value="1"/>
</dbReference>
<dbReference type="GO" id="GO:0000055">
    <property type="term" value="P:ribosomal large subunit export from nucleus"/>
    <property type="evidence" value="ECO:0007669"/>
    <property type="project" value="InterPro"/>
</dbReference>
<accession>A0A9P6W4V3</accession>
<evidence type="ECO:0000256" key="3">
    <source>
        <dbReference type="ARBA" id="ARBA00022816"/>
    </source>
</evidence>
<keyword evidence="11" id="KW-1185">Reference proteome</keyword>
<dbReference type="Proteomes" id="UP000777482">
    <property type="component" value="Unassembled WGS sequence"/>
</dbReference>
<evidence type="ECO:0000256" key="2">
    <source>
        <dbReference type="ARBA" id="ARBA00022448"/>
    </source>
</evidence>
<dbReference type="PANTHER" id="PTHR13257:SF0">
    <property type="entry name" value="NUCLEAR PORE COMPLEX PROTEIN NUP88"/>
    <property type="match status" value="1"/>
</dbReference>
<dbReference type="Pfam" id="PF10168">
    <property type="entry name" value="Nup88"/>
    <property type="match status" value="2"/>
</dbReference>
<evidence type="ECO:0000313" key="11">
    <source>
        <dbReference type="Proteomes" id="UP000777482"/>
    </source>
</evidence>
<dbReference type="InterPro" id="IPR019321">
    <property type="entry name" value="Nucleoporin_Nup88"/>
</dbReference>
<feature type="region of interest" description="Disordered" evidence="9">
    <location>
        <begin position="1"/>
        <end position="107"/>
    </location>
</feature>
<gene>
    <name evidence="10" type="ORF">C6P46_003427</name>
</gene>
<keyword evidence="5" id="KW-0811">Translocation</keyword>
<evidence type="ECO:0000256" key="5">
    <source>
        <dbReference type="ARBA" id="ARBA00023010"/>
    </source>
</evidence>
<keyword evidence="8" id="KW-0175">Coiled coil</keyword>
<dbReference type="EMBL" id="PUHQ01000028">
    <property type="protein sequence ID" value="KAG0662241.1"/>
    <property type="molecule type" value="Genomic_DNA"/>
</dbReference>
<protein>
    <submittedName>
        <fullName evidence="10">Uncharacterized protein</fullName>
    </submittedName>
</protein>
<evidence type="ECO:0000313" key="10">
    <source>
        <dbReference type="EMBL" id="KAG0662241.1"/>
    </source>
</evidence>
<evidence type="ECO:0000256" key="8">
    <source>
        <dbReference type="SAM" id="Coils"/>
    </source>
</evidence>
<feature type="region of interest" description="Disordered" evidence="9">
    <location>
        <begin position="426"/>
        <end position="452"/>
    </location>
</feature>
<evidence type="ECO:0000256" key="4">
    <source>
        <dbReference type="ARBA" id="ARBA00022927"/>
    </source>
</evidence>
<organism evidence="10 11">
    <name type="scientific">Rhodotorula mucilaginosa</name>
    <name type="common">Yeast</name>
    <name type="synonym">Rhodotorula rubra</name>
    <dbReference type="NCBI Taxonomy" id="5537"/>
    <lineage>
        <taxon>Eukaryota</taxon>
        <taxon>Fungi</taxon>
        <taxon>Dikarya</taxon>
        <taxon>Basidiomycota</taxon>
        <taxon>Pucciniomycotina</taxon>
        <taxon>Microbotryomycetes</taxon>
        <taxon>Sporidiobolales</taxon>
        <taxon>Sporidiobolaceae</taxon>
        <taxon>Rhodotorula</taxon>
    </lineage>
</organism>
<feature type="region of interest" description="Disordered" evidence="9">
    <location>
        <begin position="957"/>
        <end position="984"/>
    </location>
</feature>
<dbReference type="GO" id="GO:0017056">
    <property type="term" value="F:structural constituent of nuclear pore"/>
    <property type="evidence" value="ECO:0007669"/>
    <property type="project" value="InterPro"/>
</dbReference>
<comment type="subcellular location">
    <subcellularLocation>
        <location evidence="1">Nucleus</location>
        <location evidence="1">Nuclear pore complex</location>
    </subcellularLocation>
</comment>
<reference evidence="10 11" key="1">
    <citation type="submission" date="2020-11" db="EMBL/GenBank/DDBJ databases">
        <title>Kefir isolates.</title>
        <authorList>
            <person name="Marcisauskas S."/>
            <person name="Kim Y."/>
            <person name="Blasche S."/>
        </authorList>
    </citation>
    <scope>NUCLEOTIDE SEQUENCE [LARGE SCALE GENOMIC DNA]</scope>
    <source>
        <strain evidence="10 11">KR</strain>
    </source>
</reference>
<dbReference type="GO" id="GO:0005643">
    <property type="term" value="C:nuclear pore"/>
    <property type="evidence" value="ECO:0007669"/>
    <property type="project" value="UniProtKB-SubCell"/>
</dbReference>
<feature type="compositionally biased region" description="Basic and acidic residues" evidence="9">
    <location>
        <begin position="998"/>
        <end position="1007"/>
    </location>
</feature>
<feature type="compositionally biased region" description="Low complexity" evidence="9">
    <location>
        <begin position="1008"/>
        <end position="1019"/>
    </location>
</feature>
<feature type="region of interest" description="Disordered" evidence="9">
    <location>
        <begin position="998"/>
        <end position="1019"/>
    </location>
</feature>
<feature type="coiled-coil region" evidence="8">
    <location>
        <begin position="822"/>
        <end position="881"/>
    </location>
</feature>
<keyword evidence="2" id="KW-0813">Transport</keyword>
<dbReference type="InterPro" id="IPR037700">
    <property type="entry name" value="NUP88/NUP82"/>
</dbReference>
<keyword evidence="6" id="KW-0906">Nuclear pore complex</keyword>
<sequence length="1019" mass="108403">MSWLDALSQHPVWTLPPAPPSLDDQDSLGDAAAAGTPAAQARAQATISHSASSQSLFGSTARKSTPAAAPPTSPAALARSTPFARSHRHAGTRSATKDRERRLRGARTSNVAVVRGADLVVAVGSELRIASLAQVKANARADYDEHALAEKDIGEYKVLHTPTITFEIQQLVLNSTSKLLAVVGAHSVVVVVLPRRGWSTAVGKTIECRCLPIGAFYHSLPGSPSIASVLWHPLGADASSLLLLTVDCTLREYTVSEDVSEPAQVVSFSRSGPDAADKKGKGGGGARFGFSAIEKNAETAAAMCVGQGKADWGPLTLYALMRNGDVVSLCPFLPKKAAVSPSYIRGLSAFVSTKVDYLSSSLSSSLNTTITHSSSSRMPDAAAEANRLEILETRYNLQLSYVQSLSRQLSSATAGAARATIRNNGSFASEDAGDDDESQDPDAPVRITAPSRPNLAAKLQGPFLLQPAPAELDNGADDRACDLVYLSTSASSDSGTQAVSGNGDEGAAGGLGVLVLAYRDGKVDVCLEVEKPEARFVGEKGRTARAAANGAVVLRRKGFGAAALDEDDEDEHVDGGDEDDLPTLAVHESIDLGLAAELNPNEDDEPAVRAGLKHNAPRLVCDPLYPDTVYVQHALGAHCLMFGPWLDQLTAALDEPKADAEGLQALKQALETQRGTEVLWVLKTKSTDANAGPTPAVEGLVVLNDVYLGYSLLLVTGALQVVGIELSLRVDDAALDSPERAAESSPAAGGENSAYVSLLEKPFVVPPFLSSRQAGASPALPRLPPSKKPLEINPETLRAFATHVSTTQTAIRDLVSAADSVQSRLELQMRELSRQVDKLAELAKLRSDLGKSVSGGTEGRLRRAEEKQRELLARTDRVLQRLVESHQPSISTYERKWFDELERLEEQVVGRREGDEEDDDDEDELDETRAASLEMRAKHVEAMFAALRPGLEELKRKEEAGLRSKHGTPGRRPGGGGALGQNQVKVLEERLAEETRLLSDTKKKVDRLASSLASTSLKA</sequence>
<dbReference type="AlphaFoldDB" id="A0A9P6W4V3"/>